<dbReference type="InterPro" id="IPR010987">
    <property type="entry name" value="Glutathione-S-Trfase_C-like"/>
</dbReference>
<evidence type="ECO:0000256" key="6">
    <source>
        <dbReference type="ARBA" id="ARBA00078118"/>
    </source>
</evidence>
<organism evidence="9 10">
    <name type="scientific">Caenorhabditis remanei</name>
    <name type="common">Caenorhabditis vulgaris</name>
    <dbReference type="NCBI Taxonomy" id="31234"/>
    <lineage>
        <taxon>Eukaryota</taxon>
        <taxon>Metazoa</taxon>
        <taxon>Ecdysozoa</taxon>
        <taxon>Nematoda</taxon>
        <taxon>Chromadorea</taxon>
        <taxon>Rhabditida</taxon>
        <taxon>Rhabditina</taxon>
        <taxon>Rhabditomorpha</taxon>
        <taxon>Rhabditoidea</taxon>
        <taxon>Rhabditidae</taxon>
        <taxon>Peloderinae</taxon>
        <taxon>Caenorhabditis</taxon>
    </lineage>
</organism>
<dbReference type="EMBL" id="WUAV01000004">
    <property type="protein sequence ID" value="KAF1757921.1"/>
    <property type="molecule type" value="Genomic_DNA"/>
</dbReference>
<dbReference type="InterPro" id="IPR040079">
    <property type="entry name" value="Glutathione_S-Trfase"/>
</dbReference>
<dbReference type="PANTHER" id="PTHR11571">
    <property type="entry name" value="GLUTATHIONE S-TRANSFERASE"/>
    <property type="match status" value="1"/>
</dbReference>
<evidence type="ECO:0000256" key="3">
    <source>
        <dbReference type="ARBA" id="ARBA00022679"/>
    </source>
</evidence>
<comment type="similarity">
    <text evidence="4">Belongs to the GST superfamily. Sigma family.</text>
</comment>
<dbReference type="Pfam" id="PF02798">
    <property type="entry name" value="GST_N"/>
    <property type="match status" value="1"/>
</dbReference>
<dbReference type="SUPFAM" id="SSF47616">
    <property type="entry name" value="GST C-terminal domain-like"/>
    <property type="match status" value="1"/>
</dbReference>
<accession>A0A6A5GTK3</accession>
<evidence type="ECO:0000313" key="10">
    <source>
        <dbReference type="Proteomes" id="UP000483820"/>
    </source>
</evidence>
<dbReference type="SUPFAM" id="SSF52833">
    <property type="entry name" value="Thioredoxin-like"/>
    <property type="match status" value="1"/>
</dbReference>
<dbReference type="Proteomes" id="UP000483820">
    <property type="component" value="Chromosome IV"/>
</dbReference>
<reference evidence="9 10" key="1">
    <citation type="submission" date="2019-12" db="EMBL/GenBank/DDBJ databases">
        <title>Chromosome-level assembly of the Caenorhabditis remanei genome.</title>
        <authorList>
            <person name="Teterina A.A."/>
            <person name="Willis J.H."/>
            <person name="Phillips P.C."/>
        </authorList>
    </citation>
    <scope>NUCLEOTIDE SEQUENCE [LARGE SCALE GENOMIC DNA]</scope>
    <source>
        <strain evidence="9 10">PX506</strain>
        <tissue evidence="9">Whole organism</tissue>
    </source>
</reference>
<dbReference type="AlphaFoldDB" id="A0A6A5GTK3"/>
<protein>
    <recommendedName>
        <fullName evidence="2">glutathione transferase</fullName>
        <ecNumber evidence="2">2.5.1.18</ecNumber>
    </recommendedName>
    <alternativeName>
        <fullName evidence="6">GST class-sigma</fullName>
    </alternativeName>
</protein>
<dbReference type="SFLD" id="SFLDS00019">
    <property type="entry name" value="Glutathione_Transferase_(cytos"/>
    <property type="match status" value="1"/>
</dbReference>
<feature type="domain" description="GST C-terminal" evidence="8">
    <location>
        <begin position="81"/>
        <end position="207"/>
    </location>
</feature>
<dbReference type="SFLD" id="SFLDG00363">
    <property type="entry name" value="AMPS_(cytGST):_Alpha-__Mu-__Pi"/>
    <property type="match status" value="1"/>
</dbReference>
<dbReference type="GO" id="GO:0006749">
    <property type="term" value="P:glutathione metabolic process"/>
    <property type="evidence" value="ECO:0007669"/>
    <property type="project" value="TreeGrafter"/>
</dbReference>
<dbReference type="PROSITE" id="PS50404">
    <property type="entry name" value="GST_NTER"/>
    <property type="match status" value="1"/>
</dbReference>
<dbReference type="CTD" id="9798171"/>
<evidence type="ECO:0000259" key="7">
    <source>
        <dbReference type="PROSITE" id="PS50404"/>
    </source>
</evidence>
<dbReference type="GO" id="GO:0005737">
    <property type="term" value="C:cytoplasm"/>
    <property type="evidence" value="ECO:0007669"/>
    <property type="project" value="UniProtKB-ARBA"/>
</dbReference>
<feature type="domain" description="GST N-terminal" evidence="7">
    <location>
        <begin position="2"/>
        <end position="79"/>
    </location>
</feature>
<dbReference type="RefSeq" id="XP_003102721.2">
    <property type="nucleotide sequence ID" value="XM_003102673.2"/>
</dbReference>
<dbReference type="Gene3D" id="3.40.30.10">
    <property type="entry name" value="Glutaredoxin"/>
    <property type="match status" value="1"/>
</dbReference>
<evidence type="ECO:0000256" key="5">
    <source>
        <dbReference type="ARBA" id="ARBA00047960"/>
    </source>
</evidence>
<evidence type="ECO:0000313" key="9">
    <source>
        <dbReference type="EMBL" id="KAF1757921.1"/>
    </source>
</evidence>
<dbReference type="KEGG" id="crq:GCK72_014378"/>
<dbReference type="InterPro" id="IPR050213">
    <property type="entry name" value="GST_superfamily"/>
</dbReference>
<dbReference type="PROSITE" id="PS50405">
    <property type="entry name" value="GST_CTER"/>
    <property type="match status" value="1"/>
</dbReference>
<evidence type="ECO:0000256" key="2">
    <source>
        <dbReference type="ARBA" id="ARBA00012452"/>
    </source>
</evidence>
<sequence>MVHYKLVYFNARGLAEISRQLFHLAGVEYEDHRIEDQEFAELKPNLPTGQVPILYIDNVPFSQSTAIARYLARKFGFAGKNSEEELLADAIVDTFKDFIESFRTFVVGVLTGESEENMKKIREEVMKPAVKTYLTYLNKILEKSESGYLVGNELTWADLVVADNLTTLINAEFLDLKNEKTLGEFHRKILETDKLKEWLEKRPVTRF</sequence>
<keyword evidence="3" id="KW-0808">Transferase</keyword>
<evidence type="ECO:0000256" key="4">
    <source>
        <dbReference type="ARBA" id="ARBA00038317"/>
    </source>
</evidence>
<dbReference type="Pfam" id="PF14497">
    <property type="entry name" value="GST_C_3"/>
    <property type="match status" value="1"/>
</dbReference>
<dbReference type="InterPro" id="IPR036249">
    <property type="entry name" value="Thioredoxin-like_sf"/>
</dbReference>
<dbReference type="PANTHER" id="PTHR11571:SF44">
    <property type="entry name" value="GLUTATHIONE S-TRANSFERASE 2-RELATED"/>
    <property type="match status" value="1"/>
</dbReference>
<dbReference type="FunFam" id="1.20.1050.10:FF:000031">
    <property type="entry name" value="Glutathione S-Transferase"/>
    <property type="match status" value="1"/>
</dbReference>
<dbReference type="EC" id="2.5.1.18" evidence="2"/>
<gene>
    <name evidence="9" type="ORF">GCK72_014378</name>
</gene>
<comment type="caution">
    <text evidence="9">The sequence shown here is derived from an EMBL/GenBank/DDBJ whole genome shotgun (WGS) entry which is preliminary data.</text>
</comment>
<dbReference type="SFLD" id="SFLDG01205">
    <property type="entry name" value="AMPS.1"/>
    <property type="match status" value="1"/>
</dbReference>
<dbReference type="FunFam" id="3.40.30.10:FF:000543">
    <property type="entry name" value="Hematopoietic prostaglandin D synthase"/>
    <property type="match status" value="1"/>
</dbReference>
<dbReference type="Gene3D" id="1.20.1050.10">
    <property type="match status" value="1"/>
</dbReference>
<proteinExistence type="inferred from homology"/>
<dbReference type="CDD" id="cd03039">
    <property type="entry name" value="GST_N_Sigma_like"/>
    <property type="match status" value="1"/>
</dbReference>
<dbReference type="GeneID" id="9798171"/>
<dbReference type="GO" id="GO:0004364">
    <property type="term" value="F:glutathione transferase activity"/>
    <property type="evidence" value="ECO:0007669"/>
    <property type="project" value="UniProtKB-EC"/>
</dbReference>
<dbReference type="InterPro" id="IPR004046">
    <property type="entry name" value="GST_C"/>
</dbReference>
<dbReference type="InterPro" id="IPR036282">
    <property type="entry name" value="Glutathione-S-Trfase_C_sf"/>
</dbReference>
<comment type="catalytic activity">
    <reaction evidence="5">
        <text>RX + glutathione = an S-substituted glutathione + a halide anion + H(+)</text>
        <dbReference type="Rhea" id="RHEA:16437"/>
        <dbReference type="ChEBI" id="CHEBI:15378"/>
        <dbReference type="ChEBI" id="CHEBI:16042"/>
        <dbReference type="ChEBI" id="CHEBI:17792"/>
        <dbReference type="ChEBI" id="CHEBI:57925"/>
        <dbReference type="ChEBI" id="CHEBI:90779"/>
        <dbReference type="EC" id="2.5.1.18"/>
    </reaction>
</comment>
<comment type="function">
    <text evidence="1">Conjugation of reduced glutathione to a wide number of exogenous and endogenous hydrophobic electrophiles.</text>
</comment>
<dbReference type="InterPro" id="IPR004045">
    <property type="entry name" value="Glutathione_S-Trfase_N"/>
</dbReference>
<dbReference type="CDD" id="cd03192">
    <property type="entry name" value="GST_C_Sigma_like"/>
    <property type="match status" value="1"/>
</dbReference>
<evidence type="ECO:0000256" key="1">
    <source>
        <dbReference type="ARBA" id="ARBA00003701"/>
    </source>
</evidence>
<evidence type="ECO:0000259" key="8">
    <source>
        <dbReference type="PROSITE" id="PS50405"/>
    </source>
</evidence>
<name>A0A6A5GTK3_CAERE</name>